<feature type="region of interest" description="Disordered" evidence="12">
    <location>
        <begin position="1"/>
        <end position="48"/>
    </location>
</feature>
<dbReference type="FunFam" id="1.10.510.10:FF:000320">
    <property type="entry name" value="Serine/threonine protein kinase"/>
    <property type="match status" value="1"/>
</dbReference>
<evidence type="ECO:0000256" key="12">
    <source>
        <dbReference type="SAM" id="MobiDB-lite"/>
    </source>
</evidence>
<dbReference type="PROSITE" id="PS50011">
    <property type="entry name" value="PROTEIN_KINASE_DOM"/>
    <property type="match status" value="1"/>
</dbReference>
<dbReference type="Pfam" id="PF25421">
    <property type="entry name" value="DUF7891"/>
    <property type="match status" value="1"/>
</dbReference>
<comment type="caution">
    <text evidence="14">The sequence shown here is derived from an EMBL/GenBank/DDBJ whole genome shotgun (WGS) entry which is preliminary data.</text>
</comment>
<evidence type="ECO:0000256" key="5">
    <source>
        <dbReference type="ARBA" id="ARBA00022553"/>
    </source>
</evidence>
<feature type="compositionally biased region" description="Low complexity" evidence="12">
    <location>
        <begin position="313"/>
        <end position="322"/>
    </location>
</feature>
<dbReference type="Pfam" id="PF00069">
    <property type="entry name" value="Pkinase"/>
    <property type="match status" value="1"/>
</dbReference>
<feature type="region of interest" description="Disordered" evidence="12">
    <location>
        <begin position="854"/>
        <end position="894"/>
    </location>
</feature>
<evidence type="ECO:0000256" key="1">
    <source>
        <dbReference type="ARBA" id="ARBA00004496"/>
    </source>
</evidence>
<dbReference type="GO" id="GO:0005829">
    <property type="term" value="C:cytosol"/>
    <property type="evidence" value="ECO:0007669"/>
    <property type="project" value="TreeGrafter"/>
</dbReference>
<dbReference type="GO" id="GO:0004674">
    <property type="term" value="F:protein serine/threonine kinase activity"/>
    <property type="evidence" value="ECO:0007669"/>
    <property type="project" value="UniProtKB-KW"/>
</dbReference>
<dbReference type="InterPro" id="IPR057213">
    <property type="entry name" value="DUF7891"/>
</dbReference>
<organism evidence="14 15">
    <name type="scientific">Achaetomium macrosporum</name>
    <dbReference type="NCBI Taxonomy" id="79813"/>
    <lineage>
        <taxon>Eukaryota</taxon>
        <taxon>Fungi</taxon>
        <taxon>Dikarya</taxon>
        <taxon>Ascomycota</taxon>
        <taxon>Pezizomycotina</taxon>
        <taxon>Sordariomycetes</taxon>
        <taxon>Sordariomycetidae</taxon>
        <taxon>Sordariales</taxon>
        <taxon>Chaetomiaceae</taxon>
        <taxon>Achaetomium</taxon>
    </lineage>
</organism>
<dbReference type="Gene3D" id="1.10.510.10">
    <property type="entry name" value="Transferase(Phosphotransferase) domain 1"/>
    <property type="match status" value="1"/>
</dbReference>
<feature type="compositionally biased region" description="Basic and acidic residues" evidence="12">
    <location>
        <begin position="796"/>
        <end position="806"/>
    </location>
</feature>
<dbReference type="EMBL" id="MU860006">
    <property type="protein sequence ID" value="KAK4242632.1"/>
    <property type="molecule type" value="Genomic_DNA"/>
</dbReference>
<feature type="region of interest" description="Disordered" evidence="12">
    <location>
        <begin position="796"/>
        <end position="819"/>
    </location>
</feature>
<reference evidence="14" key="1">
    <citation type="journal article" date="2023" name="Mol. Phylogenet. Evol.">
        <title>Genome-scale phylogeny and comparative genomics of the fungal order Sordariales.</title>
        <authorList>
            <person name="Hensen N."/>
            <person name="Bonometti L."/>
            <person name="Westerberg I."/>
            <person name="Brannstrom I.O."/>
            <person name="Guillou S."/>
            <person name="Cros-Aarteil S."/>
            <person name="Calhoun S."/>
            <person name="Haridas S."/>
            <person name="Kuo A."/>
            <person name="Mondo S."/>
            <person name="Pangilinan J."/>
            <person name="Riley R."/>
            <person name="LaButti K."/>
            <person name="Andreopoulos B."/>
            <person name="Lipzen A."/>
            <person name="Chen C."/>
            <person name="Yan M."/>
            <person name="Daum C."/>
            <person name="Ng V."/>
            <person name="Clum A."/>
            <person name="Steindorff A."/>
            <person name="Ohm R.A."/>
            <person name="Martin F."/>
            <person name="Silar P."/>
            <person name="Natvig D.O."/>
            <person name="Lalanne C."/>
            <person name="Gautier V."/>
            <person name="Ament-Velasquez S.L."/>
            <person name="Kruys A."/>
            <person name="Hutchinson M.I."/>
            <person name="Powell A.J."/>
            <person name="Barry K."/>
            <person name="Miller A.N."/>
            <person name="Grigoriev I.V."/>
            <person name="Debuchy R."/>
            <person name="Gladieux P."/>
            <person name="Hiltunen Thoren M."/>
            <person name="Johannesson H."/>
        </authorList>
    </citation>
    <scope>NUCLEOTIDE SEQUENCE</scope>
    <source>
        <strain evidence="14">CBS 532.94</strain>
    </source>
</reference>
<evidence type="ECO:0000313" key="14">
    <source>
        <dbReference type="EMBL" id="KAK4242632.1"/>
    </source>
</evidence>
<evidence type="ECO:0000256" key="6">
    <source>
        <dbReference type="ARBA" id="ARBA00022679"/>
    </source>
</evidence>
<proteinExistence type="predicted"/>
<dbReference type="AlphaFoldDB" id="A0AAN7CKD0"/>
<dbReference type="PANTHER" id="PTHR24346">
    <property type="entry name" value="MAP/MICROTUBULE AFFINITY-REGULATING KINASE"/>
    <property type="match status" value="1"/>
</dbReference>
<evidence type="ECO:0000313" key="15">
    <source>
        <dbReference type="Proteomes" id="UP001303760"/>
    </source>
</evidence>
<evidence type="ECO:0000256" key="7">
    <source>
        <dbReference type="ARBA" id="ARBA00022741"/>
    </source>
</evidence>
<evidence type="ECO:0000256" key="10">
    <source>
        <dbReference type="ARBA" id="ARBA00047899"/>
    </source>
</evidence>
<keyword evidence="3" id="KW-0963">Cytoplasm</keyword>
<dbReference type="CDD" id="cd14004">
    <property type="entry name" value="STKc_PASK"/>
    <property type="match status" value="1"/>
</dbReference>
<evidence type="ECO:0000256" key="8">
    <source>
        <dbReference type="ARBA" id="ARBA00022777"/>
    </source>
</evidence>
<feature type="compositionally biased region" description="Low complexity" evidence="12">
    <location>
        <begin position="273"/>
        <end position="286"/>
    </location>
</feature>
<accession>A0AAN7CKD0</accession>
<evidence type="ECO:0000256" key="3">
    <source>
        <dbReference type="ARBA" id="ARBA00022490"/>
    </source>
</evidence>
<evidence type="ECO:0000256" key="11">
    <source>
        <dbReference type="ARBA" id="ARBA00048679"/>
    </source>
</evidence>
<dbReference type="GO" id="GO:0005524">
    <property type="term" value="F:ATP binding"/>
    <property type="evidence" value="ECO:0007669"/>
    <property type="project" value="UniProtKB-KW"/>
</dbReference>
<keyword evidence="5" id="KW-0597">Phosphoprotein</keyword>
<dbReference type="EC" id="2.7.11.1" evidence="2"/>
<gene>
    <name evidence="14" type="ORF">C8A03DRAFT_29228</name>
</gene>
<feature type="compositionally biased region" description="Polar residues" evidence="12">
    <location>
        <begin position="505"/>
        <end position="514"/>
    </location>
</feature>
<keyword evidence="7" id="KW-0547">Nucleotide-binding</keyword>
<dbReference type="SMART" id="SM00220">
    <property type="entry name" value="S_TKc"/>
    <property type="match status" value="1"/>
</dbReference>
<keyword evidence="9" id="KW-0067">ATP-binding</keyword>
<evidence type="ECO:0000259" key="13">
    <source>
        <dbReference type="PROSITE" id="PS50011"/>
    </source>
</evidence>
<evidence type="ECO:0000256" key="2">
    <source>
        <dbReference type="ARBA" id="ARBA00012513"/>
    </source>
</evidence>
<keyword evidence="8" id="KW-0418">Kinase</keyword>
<name>A0AAN7CKD0_9PEZI</name>
<keyword evidence="6" id="KW-0808">Transferase</keyword>
<dbReference type="InterPro" id="IPR000719">
    <property type="entry name" value="Prot_kinase_dom"/>
</dbReference>
<dbReference type="FunFam" id="3.30.200.20:FF:000314">
    <property type="entry name" value="Serine/threonine protein kinase"/>
    <property type="match status" value="1"/>
</dbReference>
<evidence type="ECO:0000256" key="9">
    <source>
        <dbReference type="ARBA" id="ARBA00022840"/>
    </source>
</evidence>
<feature type="region of interest" description="Disordered" evidence="12">
    <location>
        <begin position="909"/>
        <end position="934"/>
    </location>
</feature>
<comment type="catalytic activity">
    <reaction evidence="11">
        <text>L-seryl-[protein] + ATP = O-phospho-L-seryl-[protein] + ADP + H(+)</text>
        <dbReference type="Rhea" id="RHEA:17989"/>
        <dbReference type="Rhea" id="RHEA-COMP:9863"/>
        <dbReference type="Rhea" id="RHEA-COMP:11604"/>
        <dbReference type="ChEBI" id="CHEBI:15378"/>
        <dbReference type="ChEBI" id="CHEBI:29999"/>
        <dbReference type="ChEBI" id="CHEBI:30616"/>
        <dbReference type="ChEBI" id="CHEBI:83421"/>
        <dbReference type="ChEBI" id="CHEBI:456216"/>
        <dbReference type="EC" id="2.7.11.1"/>
    </reaction>
</comment>
<dbReference type="PROSITE" id="PS00108">
    <property type="entry name" value="PROTEIN_KINASE_ST"/>
    <property type="match status" value="1"/>
</dbReference>
<feature type="region of interest" description="Disordered" evidence="12">
    <location>
        <begin position="255"/>
        <end position="344"/>
    </location>
</feature>
<reference evidence="14" key="2">
    <citation type="submission" date="2023-05" db="EMBL/GenBank/DDBJ databases">
        <authorList>
            <consortium name="Lawrence Berkeley National Laboratory"/>
            <person name="Steindorff A."/>
            <person name="Hensen N."/>
            <person name="Bonometti L."/>
            <person name="Westerberg I."/>
            <person name="Brannstrom I.O."/>
            <person name="Guillou S."/>
            <person name="Cros-Aarteil S."/>
            <person name="Calhoun S."/>
            <person name="Haridas S."/>
            <person name="Kuo A."/>
            <person name="Mondo S."/>
            <person name="Pangilinan J."/>
            <person name="Riley R."/>
            <person name="Labutti K."/>
            <person name="Andreopoulos B."/>
            <person name="Lipzen A."/>
            <person name="Chen C."/>
            <person name="Yanf M."/>
            <person name="Daum C."/>
            <person name="Ng V."/>
            <person name="Clum A."/>
            <person name="Ohm R."/>
            <person name="Martin F."/>
            <person name="Silar P."/>
            <person name="Natvig D."/>
            <person name="Lalanne C."/>
            <person name="Gautier V."/>
            <person name="Ament-Velasquez S.L."/>
            <person name="Kruys A."/>
            <person name="Hutchinson M.I."/>
            <person name="Powell A.J."/>
            <person name="Barry K."/>
            <person name="Miller A.N."/>
            <person name="Grigoriev I.V."/>
            <person name="Debuchy R."/>
            <person name="Gladieux P."/>
            <person name="Thoren M.H."/>
            <person name="Johannesson H."/>
        </authorList>
    </citation>
    <scope>NUCLEOTIDE SEQUENCE</scope>
    <source>
        <strain evidence="14">CBS 532.94</strain>
    </source>
</reference>
<dbReference type="SUPFAM" id="SSF56112">
    <property type="entry name" value="Protein kinase-like (PK-like)"/>
    <property type="match status" value="1"/>
</dbReference>
<dbReference type="GO" id="GO:0005634">
    <property type="term" value="C:nucleus"/>
    <property type="evidence" value="ECO:0007669"/>
    <property type="project" value="TreeGrafter"/>
</dbReference>
<dbReference type="GO" id="GO:0035556">
    <property type="term" value="P:intracellular signal transduction"/>
    <property type="evidence" value="ECO:0007669"/>
    <property type="project" value="TreeGrafter"/>
</dbReference>
<feature type="region of interest" description="Disordered" evidence="12">
    <location>
        <begin position="502"/>
        <end position="540"/>
    </location>
</feature>
<dbReference type="PANTHER" id="PTHR24346:SF51">
    <property type="entry name" value="PAS DOMAIN-CONTAINING SERINE_THREONINE-PROTEIN KINASE"/>
    <property type="match status" value="1"/>
</dbReference>
<keyword evidence="15" id="KW-1185">Reference proteome</keyword>
<comment type="catalytic activity">
    <reaction evidence="10">
        <text>L-threonyl-[protein] + ATP = O-phospho-L-threonyl-[protein] + ADP + H(+)</text>
        <dbReference type="Rhea" id="RHEA:46608"/>
        <dbReference type="Rhea" id="RHEA-COMP:11060"/>
        <dbReference type="Rhea" id="RHEA-COMP:11605"/>
        <dbReference type="ChEBI" id="CHEBI:15378"/>
        <dbReference type="ChEBI" id="CHEBI:30013"/>
        <dbReference type="ChEBI" id="CHEBI:30616"/>
        <dbReference type="ChEBI" id="CHEBI:61977"/>
        <dbReference type="ChEBI" id="CHEBI:456216"/>
        <dbReference type="EC" id="2.7.11.1"/>
    </reaction>
</comment>
<comment type="subcellular location">
    <subcellularLocation>
        <location evidence="1">Cytoplasm</location>
    </subcellularLocation>
</comment>
<dbReference type="Proteomes" id="UP001303760">
    <property type="component" value="Unassembled WGS sequence"/>
</dbReference>
<dbReference type="InterPro" id="IPR008271">
    <property type="entry name" value="Ser/Thr_kinase_AS"/>
</dbReference>
<dbReference type="Gene3D" id="3.30.200.20">
    <property type="entry name" value="Phosphorylase Kinase, domain 1"/>
    <property type="match status" value="1"/>
</dbReference>
<evidence type="ECO:0000256" key="4">
    <source>
        <dbReference type="ARBA" id="ARBA00022527"/>
    </source>
</evidence>
<sequence>MLGICGGSSDNGDHQQHDPAADGQARLLPALQIPKNRSTGNLGDVGESPEKARIRFSFDAGASAAEYDTMSRSSLMTDHDHGLGMSGLRRIRQQHNPVWASPLLPSSSRTPSLHTLTRSPSVSTLLEPHVQSIPLSPSVTSPAFTEDLSRFPSESLHSFSFAHQSEDLIHSRQNVLKRSIEFMKDRRGWTVASNAGVASAQARVTGDVEMQNMLDLLAKAQLVGAGNLPGGDASIPVGPLTGPASVSDANVFDKGFAPRTASPEPLDRSPLTSPVAPAPASMPASAGVRGSEQEVSASISGIRPQPLPGEGTGSESSSRTPTNESGTTAKTSPPPSRRPSVLKRTMTETDTVQVSVQQKLVDVMAQPFLATEAPQPQHRLSQPFPPAMGPSAPVAPVPHGHPTRWVPAAQAIFTTEAKPPWTIHSANDIACLLFGVTTAEVRKMGILEVVQEERRAWLVRKLQRGIHDDSGDGSESEISQPRPAVQTSTLLGARAGGITAKLLSKPSSRSQASKTGRRPATIHSGDPKPPRPGQGHRLSSKSRGVLLCGDVVPIQKRNGATGSASFWVIEKRVGLIWVLEEIHEDVAYIDLDEDGTVIKLSGALGPIWGDENLKTGVDVGTLIPRISRQGIDPRFGEIDYREIAKRKYYTCRNSNRINIPATVEQVRGSTQLRVSSFPHIAGIIVVCPQDLTIKSSNSVFCGALFGYEKPDGMSINQLVPKFDKVLRILTERDGIHLVEGIVIPEHSFRKASAFLALEEGRPDATTGFLRPDCLLARHRDGSQLKIDIQMRVVKSEKQVTTHRNEETSGEESPSSEASDEFMVAQTELVYALWITYSRHIHAARPNLGLSSPLRSGVATPLHQPSPGQTPAHTPLELQSDSDESQKGETTTSALASQIKKAAMAAAAKLTGSQSASEPQKEQQPATEKPAEPAKKKTIDDFIILEDMGQGAYGQVKLARYRPTGKTCVLKYVTKKRILVDTWTRDRRLGTVPLEIHVLDYLRRDGLRHPNIVEMEDFFEDAVNYYIEMAPHGRPGLDLFDYIELRTNMDEQESRSIFVQVARAIHHLHTKALVVHRDIKDENVILDGEGNIKLIDFGSAAYIKSGPFDVFVGTIDYAAPEVLAGKRYGGKEQDVWALGILLYTIIYKENPFYSIDEIMDHDLRVPYVISEESIDLIRKMLNRDVEKRLDIDQVLAHPWCQMTG</sequence>
<feature type="compositionally biased region" description="Basic and acidic residues" evidence="12">
    <location>
        <begin position="11"/>
        <end position="20"/>
    </location>
</feature>
<keyword evidence="4" id="KW-0723">Serine/threonine-protein kinase</keyword>
<feature type="domain" description="Protein kinase" evidence="13">
    <location>
        <begin position="941"/>
        <end position="1199"/>
    </location>
</feature>
<dbReference type="GO" id="GO:0045719">
    <property type="term" value="P:negative regulation of glycogen biosynthetic process"/>
    <property type="evidence" value="ECO:0007669"/>
    <property type="project" value="TreeGrafter"/>
</dbReference>
<protein>
    <recommendedName>
        <fullName evidence="2">non-specific serine/threonine protein kinase</fullName>
        <ecNumber evidence="2">2.7.11.1</ecNumber>
    </recommendedName>
</protein>
<dbReference type="InterPro" id="IPR011009">
    <property type="entry name" value="Kinase-like_dom_sf"/>
</dbReference>